<gene>
    <name evidence="2" type="ORF">Thiowin_01351</name>
</gene>
<reference evidence="2 3" key="1">
    <citation type="journal article" date="2023" name="Microorganisms">
        <title>Thiorhodovibrio frisius and Trv. litoralis spp. nov., Two Novel Members from a Clade of Fastidious Purple Sulfur Bacteria That Exhibit Unique Red-Shifted Light-Harvesting Capabilities.</title>
        <authorList>
            <person name="Methner A."/>
            <person name="Kuzyk S.B."/>
            <person name="Petersen J."/>
            <person name="Bauer S."/>
            <person name="Brinkmann H."/>
            <person name="Sichau K."/>
            <person name="Wanner G."/>
            <person name="Wolf J."/>
            <person name="Neumann-Schaal M."/>
            <person name="Henke P."/>
            <person name="Tank M."/>
            <person name="Sproer C."/>
            <person name="Bunk B."/>
            <person name="Overmann J."/>
        </authorList>
    </citation>
    <scope>NUCLEOTIDE SEQUENCE [LARGE SCALE GENOMIC DNA]</scope>
    <source>
        <strain evidence="2 3">DSM 6702</strain>
    </source>
</reference>
<dbReference type="RefSeq" id="WP_328986944.1">
    <property type="nucleotide sequence ID" value="NZ_CP121472.1"/>
</dbReference>
<proteinExistence type="predicted"/>
<feature type="transmembrane region" description="Helical" evidence="1">
    <location>
        <begin position="375"/>
        <end position="396"/>
    </location>
</feature>
<keyword evidence="3" id="KW-1185">Reference proteome</keyword>
<keyword evidence="1" id="KW-0472">Membrane</keyword>
<evidence type="ECO:0000256" key="1">
    <source>
        <dbReference type="SAM" id="Phobius"/>
    </source>
</evidence>
<sequence>MNRYHLELTGHLLPGADAQQAAAVLAKLLGTTPDKAGNLLEGRVHRFRNPLVAERAEHLRRGLERAGIGCRLEPIFVALAPAAQAFTKASNLQLTTPGFSCPKCGQAQPPSDICQFCGIVFDKYEAAERRRQSVAGGDPIAVAPAETFPFRLVSQLMLLVFLTSLAIALWSNWRKDQFPPAEFYDLGRLQEPRQSKTELEPFHVEAEGIRYLIEPLFDYELDGVVVSLHDSDAFIDVYHFKDWKDFLNIRDLCVVWGENVSSGVFRDMDYKNTTWTCWISTRDPRAAASFDWRQLSNNHLLAHESDLYKAIKEAEIGDQIAFSGQLARYSHDGGFHRGTSTSRTDTGNGACETVYVQDFRIVRKSNPGWRRAHRLSSALAVLALAALAVLFVVSPYRPHR</sequence>
<protein>
    <recommendedName>
        <fullName evidence="4">Zinc ribbon domain-containing protein</fullName>
    </recommendedName>
</protein>
<evidence type="ECO:0000313" key="2">
    <source>
        <dbReference type="EMBL" id="WPL16397.1"/>
    </source>
</evidence>
<keyword evidence="1" id="KW-0812">Transmembrane</keyword>
<organism evidence="2 3">
    <name type="scientific">Thiorhodovibrio winogradskyi</name>
    <dbReference type="NCBI Taxonomy" id="77007"/>
    <lineage>
        <taxon>Bacteria</taxon>
        <taxon>Pseudomonadati</taxon>
        <taxon>Pseudomonadota</taxon>
        <taxon>Gammaproteobacteria</taxon>
        <taxon>Chromatiales</taxon>
        <taxon>Chromatiaceae</taxon>
        <taxon>Thiorhodovibrio</taxon>
    </lineage>
</organism>
<dbReference type="Proteomes" id="UP001432180">
    <property type="component" value="Chromosome"/>
</dbReference>
<accession>A0ABZ0S607</accession>
<dbReference type="EMBL" id="CP121472">
    <property type="protein sequence ID" value="WPL16397.1"/>
    <property type="molecule type" value="Genomic_DNA"/>
</dbReference>
<evidence type="ECO:0008006" key="4">
    <source>
        <dbReference type="Google" id="ProtNLM"/>
    </source>
</evidence>
<keyword evidence="1" id="KW-1133">Transmembrane helix</keyword>
<name>A0ABZ0S607_9GAMM</name>
<evidence type="ECO:0000313" key="3">
    <source>
        <dbReference type="Proteomes" id="UP001432180"/>
    </source>
</evidence>